<keyword evidence="2" id="KW-1185">Reference proteome</keyword>
<sequence>MATGMEIPDVLLFRPPLAQPSTLFTILVYHSGSLRGRLRCNAGMVSVRCNEVSSEKGVREGGIARRDWNKDVRWEVGSRDKWKKHDIFTSPSGWIWNFNLSAPGGSLPLPRTSSLSTSRAESSWSLAHLLIIV</sequence>
<protein>
    <submittedName>
        <fullName evidence="1">Uncharacterized protein</fullName>
    </submittedName>
</protein>
<proteinExistence type="predicted"/>
<dbReference type="Proteomes" id="UP000826195">
    <property type="component" value="Unassembled WGS sequence"/>
</dbReference>
<dbReference type="AlphaFoldDB" id="A0AAV7I3L6"/>
<comment type="caution">
    <text evidence="1">The sequence shown here is derived from an EMBL/GenBank/DDBJ whole genome shotgun (WGS) entry which is preliminary data.</text>
</comment>
<reference evidence="1 2" key="1">
    <citation type="journal article" date="2021" name="J. Hered.">
        <title>A chromosome-level genome assembly of the parasitoid wasp, Cotesia glomerata (Hymenoptera: Braconidae).</title>
        <authorList>
            <person name="Pinto B.J."/>
            <person name="Weis J.J."/>
            <person name="Gamble T."/>
            <person name="Ode P.J."/>
            <person name="Paul R."/>
            <person name="Zaspel J.M."/>
        </authorList>
    </citation>
    <scope>NUCLEOTIDE SEQUENCE [LARGE SCALE GENOMIC DNA]</scope>
    <source>
        <strain evidence="1">CgM1</strain>
    </source>
</reference>
<name>A0AAV7I3L6_COTGL</name>
<evidence type="ECO:0000313" key="2">
    <source>
        <dbReference type="Proteomes" id="UP000826195"/>
    </source>
</evidence>
<dbReference type="EMBL" id="JAHXZJ010002609">
    <property type="protein sequence ID" value="KAH0540408.1"/>
    <property type="molecule type" value="Genomic_DNA"/>
</dbReference>
<evidence type="ECO:0000313" key="1">
    <source>
        <dbReference type="EMBL" id="KAH0540408.1"/>
    </source>
</evidence>
<accession>A0AAV7I3L6</accession>
<organism evidence="1 2">
    <name type="scientific">Cotesia glomerata</name>
    <name type="common">Lepidopteran parasitic wasp</name>
    <name type="synonym">Apanteles glomeratus</name>
    <dbReference type="NCBI Taxonomy" id="32391"/>
    <lineage>
        <taxon>Eukaryota</taxon>
        <taxon>Metazoa</taxon>
        <taxon>Ecdysozoa</taxon>
        <taxon>Arthropoda</taxon>
        <taxon>Hexapoda</taxon>
        <taxon>Insecta</taxon>
        <taxon>Pterygota</taxon>
        <taxon>Neoptera</taxon>
        <taxon>Endopterygota</taxon>
        <taxon>Hymenoptera</taxon>
        <taxon>Apocrita</taxon>
        <taxon>Ichneumonoidea</taxon>
        <taxon>Braconidae</taxon>
        <taxon>Microgastrinae</taxon>
        <taxon>Cotesia</taxon>
    </lineage>
</organism>
<gene>
    <name evidence="1" type="ORF">KQX54_017176</name>
</gene>